<name>A0A1T4SLK1_9BACT</name>
<dbReference type="RefSeq" id="WP_078670459.1">
    <property type="nucleotide sequence ID" value="NZ_FUWZ01000003.1"/>
</dbReference>
<dbReference type="STRING" id="634771.SAMN04488128_10381"/>
<comment type="pathway">
    <text evidence="1 7">Cell wall biogenesis; peptidoglycan biosynthesis.</text>
</comment>
<feature type="domain" description="L,D-TPase catalytic" evidence="9">
    <location>
        <begin position="278"/>
        <end position="454"/>
    </location>
</feature>
<evidence type="ECO:0000259" key="9">
    <source>
        <dbReference type="PROSITE" id="PS52029"/>
    </source>
</evidence>
<evidence type="ECO:0000256" key="1">
    <source>
        <dbReference type="ARBA" id="ARBA00004752"/>
    </source>
</evidence>
<feature type="signal peptide" evidence="8">
    <location>
        <begin position="1"/>
        <end position="17"/>
    </location>
</feature>
<keyword evidence="8" id="KW-0732">Signal</keyword>
<gene>
    <name evidence="10" type="ORF">SAMN04488128_10381</name>
</gene>
<evidence type="ECO:0000313" key="10">
    <source>
        <dbReference type="EMBL" id="SKA29194.1"/>
    </source>
</evidence>
<dbReference type="CDD" id="cd16913">
    <property type="entry name" value="YkuD_like"/>
    <property type="match status" value="1"/>
</dbReference>
<dbReference type="EMBL" id="FUWZ01000003">
    <property type="protein sequence ID" value="SKA29194.1"/>
    <property type="molecule type" value="Genomic_DNA"/>
</dbReference>
<comment type="similarity">
    <text evidence="2">Belongs to the YkuD family.</text>
</comment>
<evidence type="ECO:0000256" key="2">
    <source>
        <dbReference type="ARBA" id="ARBA00005992"/>
    </source>
</evidence>
<dbReference type="InterPro" id="IPR045380">
    <property type="entry name" value="LD_TPept_scaffold_dom"/>
</dbReference>
<evidence type="ECO:0000256" key="3">
    <source>
        <dbReference type="ARBA" id="ARBA00022679"/>
    </source>
</evidence>
<dbReference type="OrthoDB" id="9778545at2"/>
<protein>
    <submittedName>
        <fullName evidence="10">Murein L,D-transpeptidase YcbB/YkuD</fullName>
    </submittedName>
</protein>
<evidence type="ECO:0000313" key="11">
    <source>
        <dbReference type="Proteomes" id="UP000190367"/>
    </source>
</evidence>
<dbReference type="InterPro" id="IPR052905">
    <property type="entry name" value="LD-transpeptidase_YkuD-like"/>
</dbReference>
<dbReference type="PROSITE" id="PS52029">
    <property type="entry name" value="LD_TPASE"/>
    <property type="match status" value="1"/>
</dbReference>
<dbReference type="GO" id="GO:0071555">
    <property type="term" value="P:cell wall organization"/>
    <property type="evidence" value="ECO:0007669"/>
    <property type="project" value="UniProtKB-UniRule"/>
</dbReference>
<dbReference type="Gene3D" id="2.40.440.10">
    <property type="entry name" value="L,D-transpeptidase catalytic domain-like"/>
    <property type="match status" value="1"/>
</dbReference>
<keyword evidence="11" id="KW-1185">Reference proteome</keyword>
<evidence type="ECO:0000256" key="6">
    <source>
        <dbReference type="ARBA" id="ARBA00023316"/>
    </source>
</evidence>
<dbReference type="Proteomes" id="UP000190367">
    <property type="component" value="Unassembled WGS sequence"/>
</dbReference>
<dbReference type="GO" id="GO:0004180">
    <property type="term" value="F:carboxypeptidase activity"/>
    <property type="evidence" value="ECO:0007669"/>
    <property type="project" value="UniProtKB-ARBA"/>
</dbReference>
<keyword evidence="3" id="KW-0808">Transferase</keyword>
<dbReference type="InterPro" id="IPR005490">
    <property type="entry name" value="LD_TPept_cat_dom"/>
</dbReference>
<sequence>MKPLLSILLLFYGLHTAAQPVRPAGPPVDAGVQLFYQKTGGRSVWTTATGRSHFDWLSACLQKAVYLGLDPHDYQPLLINALAENRLQMATAADTLRTDIRITETAIRFFMDVAFGRMTTPPVKYNELPPPQDIATNIAAKLADSLLAGNLSYFLQAIEPADTTYLQLKNSIAICYAAMADTAFREKAVTSLKADSSNTPLLVRLKQLGIRDSISGGNTKTLQEEIRKAQRLFNMLDDGVLRERFLKALNTPLSYRLQELHNGLNQARWLYYYKTQTAVVLVNIPSTTLFFYDHGKTVLYSRVITGKKSTPTPTLGSRLTEVILFPYWTVPHKIAVRELLPYIKRNRQYLADNQYEILDKSGRIVDPATISWSDLGAGNFPYVIRQNTGCDNSLGIVKLNFYSPFGVYLHDTPGKNLFMLQRRFFSHGCVRVEDAVQLGHLLVKEEAAAAMMALEAKGNQPDQKPVVFRIPATAYVFILYNTAWPDAFGQVKFYEDVYEKN</sequence>
<evidence type="ECO:0000256" key="4">
    <source>
        <dbReference type="ARBA" id="ARBA00022960"/>
    </source>
</evidence>
<evidence type="ECO:0000256" key="5">
    <source>
        <dbReference type="ARBA" id="ARBA00022984"/>
    </source>
</evidence>
<dbReference type="SUPFAM" id="SSF141523">
    <property type="entry name" value="L,D-transpeptidase catalytic domain-like"/>
    <property type="match status" value="1"/>
</dbReference>
<dbReference type="PANTHER" id="PTHR41533:SF2">
    <property type="entry name" value="BLR7131 PROTEIN"/>
    <property type="match status" value="1"/>
</dbReference>
<feature type="active site" description="Proton donor/acceptor" evidence="7">
    <location>
        <position position="410"/>
    </location>
</feature>
<dbReference type="AlphaFoldDB" id="A0A1T4SLK1"/>
<keyword evidence="6 7" id="KW-0961">Cell wall biogenesis/degradation</keyword>
<feature type="active site" description="Nucleophile" evidence="7">
    <location>
        <position position="429"/>
    </location>
</feature>
<dbReference type="Pfam" id="PF03734">
    <property type="entry name" value="YkuD"/>
    <property type="match status" value="1"/>
</dbReference>
<dbReference type="GO" id="GO:0009252">
    <property type="term" value="P:peptidoglycan biosynthetic process"/>
    <property type="evidence" value="ECO:0007669"/>
    <property type="project" value="UniProtKB-UniPathway"/>
</dbReference>
<reference evidence="11" key="1">
    <citation type="submission" date="2017-02" db="EMBL/GenBank/DDBJ databases">
        <authorList>
            <person name="Varghese N."/>
            <person name="Submissions S."/>
        </authorList>
    </citation>
    <scope>NUCLEOTIDE SEQUENCE [LARGE SCALE GENOMIC DNA]</scope>
    <source>
        <strain evidence="11">DSM 22224</strain>
    </source>
</reference>
<organism evidence="10 11">
    <name type="scientific">Chitinophaga eiseniae</name>
    <dbReference type="NCBI Taxonomy" id="634771"/>
    <lineage>
        <taxon>Bacteria</taxon>
        <taxon>Pseudomonadati</taxon>
        <taxon>Bacteroidota</taxon>
        <taxon>Chitinophagia</taxon>
        <taxon>Chitinophagales</taxon>
        <taxon>Chitinophagaceae</taxon>
        <taxon>Chitinophaga</taxon>
    </lineage>
</organism>
<evidence type="ECO:0000256" key="7">
    <source>
        <dbReference type="PROSITE-ProRule" id="PRU01373"/>
    </source>
</evidence>
<feature type="chain" id="PRO_5013386799" evidence="8">
    <location>
        <begin position="18"/>
        <end position="501"/>
    </location>
</feature>
<keyword evidence="4 7" id="KW-0133">Cell shape</keyword>
<proteinExistence type="inferred from homology"/>
<dbReference type="Pfam" id="PF20142">
    <property type="entry name" value="Scaffold"/>
    <property type="match status" value="1"/>
</dbReference>
<keyword evidence="5 7" id="KW-0573">Peptidoglycan synthesis</keyword>
<evidence type="ECO:0000256" key="8">
    <source>
        <dbReference type="SAM" id="SignalP"/>
    </source>
</evidence>
<dbReference type="PANTHER" id="PTHR41533">
    <property type="entry name" value="L,D-TRANSPEPTIDASE HI_1667-RELATED"/>
    <property type="match status" value="1"/>
</dbReference>
<dbReference type="GO" id="GO:0008360">
    <property type="term" value="P:regulation of cell shape"/>
    <property type="evidence" value="ECO:0007669"/>
    <property type="project" value="UniProtKB-UniRule"/>
</dbReference>
<accession>A0A1T4SLK1</accession>
<dbReference type="UniPathway" id="UPA00219"/>
<dbReference type="InterPro" id="IPR038063">
    <property type="entry name" value="Transpep_catalytic_dom"/>
</dbReference>
<dbReference type="GO" id="GO:0016740">
    <property type="term" value="F:transferase activity"/>
    <property type="evidence" value="ECO:0007669"/>
    <property type="project" value="UniProtKB-KW"/>
</dbReference>